<dbReference type="EMBL" id="JHEG04000001">
    <property type="protein sequence ID" value="KAF3888854.1"/>
    <property type="molecule type" value="Genomic_DNA"/>
</dbReference>
<evidence type="ECO:0000256" key="1">
    <source>
        <dbReference type="SAM" id="SignalP"/>
    </source>
</evidence>
<dbReference type="OrthoDB" id="453137at2"/>
<keyword evidence="1" id="KW-0732">Signal</keyword>
<evidence type="ECO:0000259" key="2">
    <source>
        <dbReference type="Pfam" id="PF07589"/>
    </source>
</evidence>
<dbReference type="NCBIfam" id="TIGR02595">
    <property type="entry name" value="PEP_CTERM"/>
    <property type="match status" value="1"/>
</dbReference>
<reference evidence="3" key="2">
    <citation type="submission" date="2019-11" db="EMBL/GenBank/DDBJ databases">
        <title>Improved Assembly of Tolypothrix boutellei genome.</title>
        <authorList>
            <person name="Sarangi A.N."/>
            <person name="Mukherjee M."/>
            <person name="Ghosh S."/>
            <person name="Singh D."/>
            <person name="Das A."/>
            <person name="Kant S."/>
            <person name="Prusty A."/>
            <person name="Tripathy S."/>
        </authorList>
    </citation>
    <scope>NUCLEOTIDE SEQUENCE</scope>
    <source>
        <strain evidence="3">VB521301</strain>
    </source>
</reference>
<organism evidence="4">
    <name type="scientific">Tolypothrix bouteillei VB521301</name>
    <dbReference type="NCBI Taxonomy" id="1479485"/>
    <lineage>
        <taxon>Bacteria</taxon>
        <taxon>Bacillati</taxon>
        <taxon>Cyanobacteriota</taxon>
        <taxon>Cyanophyceae</taxon>
        <taxon>Nostocales</taxon>
        <taxon>Tolypothrichaceae</taxon>
        <taxon>Tolypothrix</taxon>
    </lineage>
</organism>
<feature type="chain" id="PRO_5036626490" evidence="1">
    <location>
        <begin position="30"/>
        <end position="271"/>
    </location>
</feature>
<proteinExistence type="predicted"/>
<dbReference type="Pfam" id="PF07589">
    <property type="entry name" value="PEP-CTERM"/>
    <property type="match status" value="1"/>
</dbReference>
<dbReference type="Proteomes" id="UP000029738">
    <property type="component" value="Unassembled WGS sequence"/>
</dbReference>
<dbReference type="InterPro" id="IPR013424">
    <property type="entry name" value="Ice-binding_C"/>
</dbReference>
<keyword evidence="5" id="KW-1185">Reference proteome</keyword>
<feature type="signal peptide" evidence="1">
    <location>
        <begin position="1"/>
        <end position="29"/>
    </location>
</feature>
<evidence type="ECO:0000313" key="5">
    <source>
        <dbReference type="Proteomes" id="UP000029738"/>
    </source>
</evidence>
<sequence>MQKLKLVAATILGTSLSMGLAAAMPAAHAVSLIPQQEGEIDLTNMNCIVANQNCIQTQGYTVKSLDFNQDFKDDGLNKEFGLSRLFVDKNATENNWGPGNQIKFTLKDEGTNPISDQYWFRPVAYDATGKVIENGRLEVGKFLFTLDKAYQEVSLDFFDVEDNLFSGIVEVNGQSVNNLLAGAGKKDDASTKSLKLTNVSSFVIQLGNPGRNYGAAGSALAKTSFSTGDGVRLSGLGVTKAVPEPTTTLGLGAMAVAGLLGLRRKKVSQVG</sequence>
<reference evidence="4" key="1">
    <citation type="journal article" date="2015" name="Genome Announc.">
        <title>Draft Genome Sequence of Tolypothrix boutellei Strain VB521301.</title>
        <authorList>
            <person name="Chandrababunaidu M.M."/>
            <person name="Singh D."/>
            <person name="Sen D."/>
            <person name="Bhan S."/>
            <person name="Das S."/>
            <person name="Gupta A."/>
            <person name="Adhikary S.P."/>
            <person name="Tripathy S."/>
        </authorList>
    </citation>
    <scope>NUCLEOTIDE SEQUENCE</scope>
    <source>
        <strain evidence="4">VB521301</strain>
    </source>
</reference>
<gene>
    <name evidence="4" type="ORF">DA73_0242200</name>
    <name evidence="3" type="ORF">DA73_0400027740</name>
</gene>
<evidence type="ECO:0000313" key="4">
    <source>
        <dbReference type="EMBL" id="KIE07647.1"/>
    </source>
</evidence>
<feature type="domain" description="Ice-binding protein C-terminal" evidence="2">
    <location>
        <begin position="241"/>
        <end position="265"/>
    </location>
</feature>
<name>A0A0C1MZ91_9CYAN</name>
<protein>
    <submittedName>
        <fullName evidence="4">Exosortase</fullName>
    </submittedName>
    <submittedName>
        <fullName evidence="3">PEP-CTERM sorting domain-containing protein</fullName>
    </submittedName>
</protein>
<dbReference type="NCBIfam" id="NF038121">
    <property type="entry name" value="PEP_CTERM_LEVG"/>
    <property type="match status" value="1"/>
</dbReference>
<dbReference type="AlphaFoldDB" id="A0A0C1MZ91"/>
<evidence type="ECO:0000313" key="3">
    <source>
        <dbReference type="EMBL" id="KAF3888854.1"/>
    </source>
</evidence>
<comment type="caution">
    <text evidence="4">The sequence shown here is derived from an EMBL/GenBank/DDBJ whole genome shotgun (WGS) entry which is preliminary data.</text>
</comment>
<dbReference type="EMBL" id="JHEG02000059">
    <property type="protein sequence ID" value="KIE07647.1"/>
    <property type="molecule type" value="Genomic_DNA"/>
</dbReference>
<accession>A0A0C1MZ91</accession>
<dbReference type="RefSeq" id="WP_038087827.1">
    <property type="nucleotide sequence ID" value="NZ_JHEG04000001.1"/>
</dbReference>